<proteinExistence type="predicted"/>
<gene>
    <name evidence="2" type="ordered locus">VIT_13s0064g00250</name>
</gene>
<dbReference type="HOGENOM" id="CLU_3407131_0_0_1"/>
<dbReference type="AlphaFoldDB" id="F6HBD7"/>
<accession>F6HBD7</accession>
<dbReference type="Proteomes" id="UP000009183">
    <property type="component" value="Chromosome 13"/>
</dbReference>
<evidence type="ECO:0000256" key="1">
    <source>
        <dbReference type="SAM" id="MobiDB-lite"/>
    </source>
</evidence>
<dbReference type="PaxDb" id="29760-VIT_13s0064g00250.t01"/>
<name>F6HBD7_VITVI</name>
<sequence>MLHMIPPKDSQATQSVGLSKPAVERASGKV</sequence>
<feature type="region of interest" description="Disordered" evidence="1">
    <location>
        <begin position="1"/>
        <end position="30"/>
    </location>
</feature>
<protein>
    <submittedName>
        <fullName evidence="2">Uncharacterized protein</fullName>
    </submittedName>
</protein>
<dbReference type="InParanoid" id="F6HBD7"/>
<evidence type="ECO:0000313" key="3">
    <source>
        <dbReference type="Proteomes" id="UP000009183"/>
    </source>
</evidence>
<keyword evidence="3" id="KW-1185">Reference proteome</keyword>
<reference evidence="3" key="1">
    <citation type="journal article" date="2007" name="Nature">
        <title>The grapevine genome sequence suggests ancestral hexaploidization in major angiosperm phyla.</title>
        <authorList>
            <consortium name="The French-Italian Public Consortium for Grapevine Genome Characterization."/>
            <person name="Jaillon O."/>
            <person name="Aury J.-M."/>
            <person name="Noel B."/>
            <person name="Policriti A."/>
            <person name="Clepet C."/>
            <person name="Casagrande A."/>
            <person name="Choisne N."/>
            <person name="Aubourg S."/>
            <person name="Vitulo N."/>
            <person name="Jubin C."/>
            <person name="Vezzi A."/>
            <person name="Legeai F."/>
            <person name="Hugueney P."/>
            <person name="Dasilva C."/>
            <person name="Horner D."/>
            <person name="Mica E."/>
            <person name="Jublot D."/>
            <person name="Poulain J."/>
            <person name="Bruyere C."/>
            <person name="Billault A."/>
            <person name="Segurens B."/>
            <person name="Gouyvenoux M."/>
            <person name="Ugarte E."/>
            <person name="Cattonaro F."/>
            <person name="Anthouard V."/>
            <person name="Vico V."/>
            <person name="Del Fabbro C."/>
            <person name="Alaux M."/>
            <person name="Di Gaspero G."/>
            <person name="Dumas V."/>
            <person name="Felice N."/>
            <person name="Paillard S."/>
            <person name="Juman I."/>
            <person name="Moroldo M."/>
            <person name="Scalabrin S."/>
            <person name="Canaguier A."/>
            <person name="Le Clainche I."/>
            <person name="Malacrida G."/>
            <person name="Durand E."/>
            <person name="Pesole G."/>
            <person name="Laucou V."/>
            <person name="Chatelet P."/>
            <person name="Merdinoglu D."/>
            <person name="Delledonne M."/>
            <person name="Pezzotti M."/>
            <person name="Lecharny A."/>
            <person name="Scarpelli C."/>
            <person name="Artiguenave F."/>
            <person name="Pe M.E."/>
            <person name="Valle G."/>
            <person name="Morgante M."/>
            <person name="Caboche M."/>
            <person name="Adam-Blondon A.-F."/>
            <person name="Weissenbach J."/>
            <person name="Quetier F."/>
            <person name="Wincker P."/>
        </authorList>
    </citation>
    <scope>NUCLEOTIDE SEQUENCE [LARGE SCALE GENOMIC DNA]</scope>
    <source>
        <strain evidence="3">cv. Pinot noir / PN40024</strain>
    </source>
</reference>
<dbReference type="EMBL" id="FN595509">
    <property type="protein sequence ID" value="CCB49539.1"/>
    <property type="molecule type" value="Genomic_DNA"/>
</dbReference>
<organism evidence="2 3">
    <name type="scientific">Vitis vinifera</name>
    <name type="common">Grape</name>
    <dbReference type="NCBI Taxonomy" id="29760"/>
    <lineage>
        <taxon>Eukaryota</taxon>
        <taxon>Viridiplantae</taxon>
        <taxon>Streptophyta</taxon>
        <taxon>Embryophyta</taxon>
        <taxon>Tracheophyta</taxon>
        <taxon>Spermatophyta</taxon>
        <taxon>Magnoliopsida</taxon>
        <taxon>eudicotyledons</taxon>
        <taxon>Gunneridae</taxon>
        <taxon>Pentapetalae</taxon>
        <taxon>rosids</taxon>
        <taxon>Vitales</taxon>
        <taxon>Vitaceae</taxon>
        <taxon>Viteae</taxon>
        <taxon>Vitis</taxon>
    </lineage>
</organism>
<evidence type="ECO:0000313" key="2">
    <source>
        <dbReference type="EMBL" id="CCB49539.1"/>
    </source>
</evidence>